<name>A0A090L1Y5_STRRB</name>
<reference evidence="4" key="2">
    <citation type="submission" date="2014-09" db="EMBL/GenBank/DDBJ databases">
        <authorList>
            <person name="Aslett A.Martin."/>
        </authorList>
    </citation>
    <scope>NUCLEOTIDE SEQUENCE</scope>
    <source>
        <strain evidence="4">ED321 Heterogonic</strain>
    </source>
</reference>
<organism evidence="4">
    <name type="scientific">Strongyloides ratti</name>
    <name type="common">Parasitic roundworm</name>
    <dbReference type="NCBI Taxonomy" id="34506"/>
    <lineage>
        <taxon>Eukaryota</taxon>
        <taxon>Metazoa</taxon>
        <taxon>Ecdysozoa</taxon>
        <taxon>Nematoda</taxon>
        <taxon>Chromadorea</taxon>
        <taxon>Rhabditida</taxon>
        <taxon>Tylenchina</taxon>
        <taxon>Panagrolaimomorpha</taxon>
        <taxon>Strongyloidoidea</taxon>
        <taxon>Strongyloididae</taxon>
        <taxon>Strongyloides</taxon>
    </lineage>
</organism>
<dbReference type="RefSeq" id="XP_024500713.1">
    <property type="nucleotide sequence ID" value="XM_024646542.1"/>
</dbReference>
<dbReference type="GO" id="GO:0003964">
    <property type="term" value="F:RNA-directed DNA polymerase activity"/>
    <property type="evidence" value="ECO:0007669"/>
    <property type="project" value="UniProtKB-KW"/>
</dbReference>
<dbReference type="WormBase" id="SRAE_0000062600">
    <property type="protein sequence ID" value="SRP05526"/>
    <property type="gene ID" value="WBGene00256374"/>
</dbReference>
<dbReference type="CTD" id="36373872"/>
<dbReference type="GO" id="GO:0003676">
    <property type="term" value="F:nucleic acid binding"/>
    <property type="evidence" value="ECO:0007669"/>
    <property type="project" value="InterPro"/>
</dbReference>
<dbReference type="InterPro" id="IPR036397">
    <property type="entry name" value="RNaseH_sf"/>
</dbReference>
<dbReference type="PROSITE" id="PS50994">
    <property type="entry name" value="INTEGRASE"/>
    <property type="match status" value="1"/>
</dbReference>
<keyword evidence="4" id="KW-0695">RNA-directed DNA polymerase</keyword>
<dbReference type="Proteomes" id="UP000035682">
    <property type="component" value="Unplaced"/>
</dbReference>
<dbReference type="InterPro" id="IPR002156">
    <property type="entry name" value="RNaseH_domain"/>
</dbReference>
<dbReference type="Gene3D" id="3.30.420.10">
    <property type="entry name" value="Ribonuclease H-like superfamily/Ribonuclease H"/>
    <property type="match status" value="3"/>
</dbReference>
<dbReference type="SUPFAM" id="SSF56672">
    <property type="entry name" value="DNA/RNA polymerases"/>
    <property type="match status" value="1"/>
</dbReference>
<dbReference type="InterPro" id="IPR000477">
    <property type="entry name" value="RT_dom"/>
</dbReference>
<dbReference type="PROSITE" id="PS50879">
    <property type="entry name" value="RNASE_H_1"/>
    <property type="match status" value="1"/>
</dbReference>
<dbReference type="Gene3D" id="3.30.70.270">
    <property type="match status" value="2"/>
</dbReference>
<evidence type="ECO:0000313" key="5">
    <source>
        <dbReference type="Proteomes" id="UP000035682"/>
    </source>
</evidence>
<evidence type="ECO:0000256" key="1">
    <source>
        <dbReference type="SAM" id="MobiDB-lite"/>
    </source>
</evidence>
<dbReference type="OrthoDB" id="2286242at2759"/>
<dbReference type="InterPro" id="IPR012337">
    <property type="entry name" value="RNaseH-like_sf"/>
</dbReference>
<dbReference type="Pfam" id="PF00078">
    <property type="entry name" value="RVT_1"/>
    <property type="match status" value="1"/>
</dbReference>
<dbReference type="InterPro" id="IPR001584">
    <property type="entry name" value="Integrase_cat-core"/>
</dbReference>
<feature type="domain" description="RNase H type-1" evidence="2">
    <location>
        <begin position="1212"/>
        <end position="1363"/>
    </location>
</feature>
<dbReference type="EMBL" id="LN609409">
    <property type="protein sequence ID" value="CEF61504.1"/>
    <property type="molecule type" value="Genomic_DNA"/>
</dbReference>
<dbReference type="InterPro" id="IPR050951">
    <property type="entry name" value="Retrovirus_Pol_polyprotein"/>
</dbReference>
<protein>
    <submittedName>
        <fullName evidence="4">Reverse transcriptase domain and Integrase,catalytic core domain and Ribonuclease H domain and Ribonuclease H-like domain-containing protein</fullName>
    </submittedName>
</protein>
<feature type="domain" description="Integrase catalytic" evidence="3">
    <location>
        <begin position="944"/>
        <end position="1102"/>
    </location>
</feature>
<dbReference type="PANTHER" id="PTHR37984">
    <property type="entry name" value="PROTEIN CBG26694"/>
    <property type="match status" value="1"/>
</dbReference>
<feature type="region of interest" description="Disordered" evidence="1">
    <location>
        <begin position="186"/>
        <end position="219"/>
    </location>
</feature>
<accession>A0A090L1Y5</accession>
<proteinExistence type="predicted"/>
<evidence type="ECO:0000313" key="4">
    <source>
        <dbReference type="EMBL" id="CEF61504.1"/>
    </source>
</evidence>
<dbReference type="Gene3D" id="3.10.10.10">
    <property type="entry name" value="HIV Type 1 Reverse Transcriptase, subunit A, domain 1"/>
    <property type="match status" value="1"/>
</dbReference>
<dbReference type="InterPro" id="IPR043128">
    <property type="entry name" value="Rev_trsase/Diguanyl_cyclase"/>
</dbReference>
<dbReference type="SUPFAM" id="SSF53098">
    <property type="entry name" value="Ribonuclease H-like"/>
    <property type="match status" value="3"/>
</dbReference>
<dbReference type="GO" id="GO:0004523">
    <property type="term" value="F:RNA-DNA hybrid ribonuclease activity"/>
    <property type="evidence" value="ECO:0007669"/>
    <property type="project" value="InterPro"/>
</dbReference>
<evidence type="ECO:0000313" key="6">
    <source>
        <dbReference type="WBParaSite" id="SRAE_0000062600.1"/>
    </source>
</evidence>
<feature type="compositionally biased region" description="Basic and acidic residues" evidence="1">
    <location>
        <begin position="186"/>
        <end position="202"/>
    </location>
</feature>
<keyword evidence="4" id="KW-0548">Nucleotidyltransferase</keyword>
<dbReference type="CDD" id="cd01647">
    <property type="entry name" value="RT_LTR"/>
    <property type="match status" value="1"/>
</dbReference>
<dbReference type="CDD" id="cd09272">
    <property type="entry name" value="RNase_HI_RT_Ty1"/>
    <property type="match status" value="1"/>
</dbReference>
<dbReference type="GO" id="GO:0015074">
    <property type="term" value="P:DNA integration"/>
    <property type="evidence" value="ECO:0007669"/>
    <property type="project" value="InterPro"/>
</dbReference>
<evidence type="ECO:0000259" key="2">
    <source>
        <dbReference type="PROSITE" id="PS50879"/>
    </source>
</evidence>
<gene>
    <name evidence="4 6 7" type="ORF">SRAE_0000062600</name>
</gene>
<dbReference type="GO" id="GO:0042575">
    <property type="term" value="C:DNA polymerase complex"/>
    <property type="evidence" value="ECO:0007669"/>
    <property type="project" value="UniProtKB-ARBA"/>
</dbReference>
<keyword evidence="4" id="KW-0808">Transferase</keyword>
<reference evidence="6" key="3">
    <citation type="submission" date="2020-12" db="UniProtKB">
        <authorList>
            <consortium name="WormBaseParasite"/>
        </authorList>
    </citation>
    <scope>IDENTIFICATION</scope>
</reference>
<dbReference type="GeneID" id="36373872"/>
<sequence length="1852" mass="212732">MASPEKNPLPKFDGFPNKKAYVKLVKNFCRGKEEDEAIEIICNLFPKTMIESYFNRFLDDSFEGEMSAEELLNHIEEYVKEQDIKDTLWDKTKVAYEVRFAFGAQEACQKLLIELYGRFRVLLKGMDKKDVQQVVVTRFLSLVPVKIGREFVEKCEDPSYDEILKLAAKRDKKYELEKKYRKLSEEKSKLRKQKGDGKKEIPKGAQGKNGKKTEDREEVRKESQVKIAFFSQEKRGEVSKARVFVEGYGYVMMYLDSCSSVNILPSRLVKNLSEVLGDITVEGVEEVEVKGIHESYSKTEGAVELVISIPNSKVKKERVLFYVDKEAISPLLSRNFLKKFGINPIEYEEVKENKDFGGMVIDETSSDFVKLLKSMPMLYDKERDYEENVCRASFTVNKEFFPVRKKIIPVPEDLKEKVLSNIEKQVEKGWLESVPEGEIVENVNLCIPKDGEQLPSIKDLLHINVDRISVYDIRSAFNRINVEEECRKYLILGTPFGLFRSKVLVFGLKITPYIWMKTIKKVLEPVIDHVRIYYDDIVNIAKGNLHDVVNCKIVQALNKMKMQLNPEKCAIGVKKTVFLGYMIECPLKISIPRDKVEALLKLPCPRNAKEVMEVMGKIQYFAVMIPEFAELAAPVHEFKNKKGEFKQEIFPFFDQLRRAAARNVSLESIRENCKGLIIFVSISDIAVCTIMKACYKEKDRIFAISRRKLRKNEKNYGKPEKVLLGVKEIIWQNKEVAASFAIKVFSEVQGLKKAWESELGIISSTFQRLMFELKAFDLEFSYLKDSKNIAGFFKTVEYSEAEGEGMAFLVEKKLDQFSFSEEEIMKEYMGDKDAILVKTFIKEGLLPDSKKLELSCMLRGKLDKAEIKNGLIYLEDKLLIPYTLREKLVDYLHRYHASFDQMSRNVKVNFVGNKLLKLAKDKADSCETCLTYRRNSRKRITSWSTISERRERYHADCAEYGKYLFMINCDVHTGHCSAVPIKGVGAKDIISAYAETYLRMDTPIIQVADNGKGFCAVQTREYLEELGIVSLFSIPKCPESNGVAEKCVGLIKNYLKKTERKEPFKVSLMRAVNAVNERIVNGKLVKRMFLGYEGEESIKRKYEFRRFPFCCDIKYKLDRNDEMWRKRKCLEKIGADIFRITDEEEKNIYIRKSGSIIFLDKKGRAIDKNQIEKVLYQGEEEKQIEDEEKCPGREYIRIDSEEDFKAFRGKRPEFKLFLATDGSTERGKGYGGVVWKYQEGDTPVMEQFRGSKSMAASAQFLEVVALLEGLRLVEKLDKQEWGKKLAIVTDSEYVGRSTASYLQKWKEKDFKTHRGTKVQHEDIWKEINELLNGWEEVLVLKAAAHKGVLINEAADVQSKLGAMNSISRGYGHYANQCPSKKLDNQTQFLEEEDQQNIEISSDNYFGVFLLDDQQVNVTIKPNNFIVLDSGSSVHAFSDKSLLMNLKNTPTRFLTTADGNKVQLHEVLYVPQFHVNLLSLGKLLESFSISKNNGKLYLSSGSNHFPISKFNNMLVINPSSQLCLNLSSLDELILLHKRFGHSNIKSMEKTLNKSFNNSHSCSSSAAIKIYRVPHFLNTNTTKVLLHIICADLAEPKVPNTIQNFHYYLIVVDVATKVTVNISSWTRDRGIVKLTTALHTPEANPIERYNRTLKNMCGVILYDQKMDLNLWPYVIEACSHIRNRIYNQAIGMSPLQALGINANTNHLRIIGSLAIVRKPTDSHIFEIYSDANFSSTSKSTTGILVFHRGNLIHWSSSKQSNTACLWLRKFYDNKVTPIIYIDNIPLLQSIQKDCARTSKAKHVQVKFTWLKKSINFVQLQYKSTSDQLADFLTKITKGPSLKRFLTREMLESSN</sequence>
<evidence type="ECO:0000313" key="7">
    <source>
        <dbReference type="WormBase" id="SRAE_0000062600"/>
    </source>
</evidence>
<keyword evidence="5" id="KW-1185">Reference proteome</keyword>
<dbReference type="Pfam" id="PF00075">
    <property type="entry name" value="RNase_H"/>
    <property type="match status" value="1"/>
</dbReference>
<dbReference type="InterPro" id="IPR043502">
    <property type="entry name" value="DNA/RNA_pol_sf"/>
</dbReference>
<evidence type="ECO:0000259" key="3">
    <source>
        <dbReference type="PROSITE" id="PS50994"/>
    </source>
</evidence>
<dbReference type="PANTHER" id="PTHR37984:SF5">
    <property type="entry name" value="PROTEIN NYNRIN-LIKE"/>
    <property type="match status" value="1"/>
</dbReference>
<dbReference type="WBParaSite" id="SRAE_0000062600.1">
    <property type="protein sequence ID" value="SRAE_0000062600.1"/>
    <property type="gene ID" value="WBGene00256374"/>
</dbReference>
<reference evidence="5" key="1">
    <citation type="submission" date="2014-09" db="EMBL/GenBank/DDBJ databases">
        <authorList>
            <person name="Martin A.A."/>
        </authorList>
    </citation>
    <scope>NUCLEOTIDE SEQUENCE</scope>
    <source>
        <strain evidence="5">ED321</strain>
    </source>
</reference>